<keyword evidence="8" id="KW-1185">Reference proteome</keyword>
<accession>A0A8J7F9H6</accession>
<evidence type="ECO:0000313" key="7">
    <source>
        <dbReference type="EMBL" id="MBE9396677.1"/>
    </source>
</evidence>
<evidence type="ECO:0000256" key="5">
    <source>
        <dbReference type="ARBA" id="ARBA00022898"/>
    </source>
</evidence>
<dbReference type="Gene3D" id="3.90.1150.10">
    <property type="entry name" value="Aspartate Aminotransferase, domain 1"/>
    <property type="match status" value="1"/>
</dbReference>
<evidence type="ECO:0000256" key="1">
    <source>
        <dbReference type="ARBA" id="ARBA00001933"/>
    </source>
</evidence>
<dbReference type="EMBL" id="JADEYS010000004">
    <property type="protein sequence ID" value="MBE9396677.1"/>
    <property type="molecule type" value="Genomic_DNA"/>
</dbReference>
<reference evidence="7" key="1">
    <citation type="submission" date="2020-10" db="EMBL/GenBank/DDBJ databases">
        <title>Bacterium isolated from coastal waters sediment.</title>
        <authorList>
            <person name="Chen R.-J."/>
            <person name="Lu D.-C."/>
            <person name="Zhu K.-L."/>
            <person name="Du Z.-J."/>
        </authorList>
    </citation>
    <scope>NUCLEOTIDE SEQUENCE</scope>
    <source>
        <strain evidence="7">N1Y112</strain>
    </source>
</reference>
<comment type="similarity">
    <text evidence="2">Belongs to the class-I pyridoxal-phosphate-dependent aminotransferase family.</text>
</comment>
<dbReference type="PANTHER" id="PTHR43807:SF20">
    <property type="entry name" value="FI04487P"/>
    <property type="match status" value="1"/>
</dbReference>
<evidence type="ECO:0000256" key="2">
    <source>
        <dbReference type="ARBA" id="ARBA00007441"/>
    </source>
</evidence>
<dbReference type="Pfam" id="PF00155">
    <property type="entry name" value="Aminotran_1_2"/>
    <property type="match status" value="1"/>
</dbReference>
<comment type="caution">
    <text evidence="7">The sequence shown here is derived from an EMBL/GenBank/DDBJ whole genome shotgun (WGS) entry which is preliminary data.</text>
</comment>
<evidence type="ECO:0000259" key="6">
    <source>
        <dbReference type="Pfam" id="PF00155"/>
    </source>
</evidence>
<dbReference type="InterPro" id="IPR015422">
    <property type="entry name" value="PyrdxlP-dep_Trfase_small"/>
</dbReference>
<dbReference type="RefSeq" id="WP_193952232.1">
    <property type="nucleotide sequence ID" value="NZ_JADEYS010000004.1"/>
</dbReference>
<feature type="domain" description="Aminotransferase class I/classII large" evidence="6">
    <location>
        <begin position="29"/>
        <end position="378"/>
    </location>
</feature>
<dbReference type="SUPFAM" id="SSF53383">
    <property type="entry name" value="PLP-dependent transferases"/>
    <property type="match status" value="1"/>
</dbReference>
<dbReference type="InterPro" id="IPR051326">
    <property type="entry name" value="Kynurenine-oxoglutarate_AT"/>
</dbReference>
<dbReference type="PANTHER" id="PTHR43807">
    <property type="entry name" value="FI04487P"/>
    <property type="match status" value="1"/>
</dbReference>
<dbReference type="Proteomes" id="UP000640333">
    <property type="component" value="Unassembled WGS sequence"/>
</dbReference>
<dbReference type="GO" id="GO:0030170">
    <property type="term" value="F:pyridoxal phosphate binding"/>
    <property type="evidence" value="ECO:0007669"/>
    <property type="project" value="InterPro"/>
</dbReference>
<dbReference type="InterPro" id="IPR004839">
    <property type="entry name" value="Aminotransferase_I/II_large"/>
</dbReference>
<dbReference type="GO" id="GO:0016212">
    <property type="term" value="F:kynurenine-oxoglutarate transaminase activity"/>
    <property type="evidence" value="ECO:0007669"/>
    <property type="project" value="TreeGrafter"/>
</dbReference>
<organism evidence="7 8">
    <name type="scientific">Pontibacterium sinense</name>
    <dbReference type="NCBI Taxonomy" id="2781979"/>
    <lineage>
        <taxon>Bacteria</taxon>
        <taxon>Pseudomonadati</taxon>
        <taxon>Pseudomonadota</taxon>
        <taxon>Gammaproteobacteria</taxon>
        <taxon>Oceanospirillales</taxon>
        <taxon>Oceanospirillaceae</taxon>
        <taxon>Pontibacterium</taxon>
    </lineage>
</organism>
<dbReference type="InterPro" id="IPR015421">
    <property type="entry name" value="PyrdxlP-dep_Trfase_major"/>
</dbReference>
<dbReference type="NCBIfam" id="NF006569">
    <property type="entry name" value="PRK09082.1"/>
    <property type="match status" value="1"/>
</dbReference>
<dbReference type="CDD" id="cd00609">
    <property type="entry name" value="AAT_like"/>
    <property type="match status" value="1"/>
</dbReference>
<dbReference type="InterPro" id="IPR015424">
    <property type="entry name" value="PyrdxlP-dep_Trfase"/>
</dbReference>
<gene>
    <name evidence="7" type="ORF">IOQ59_05310</name>
</gene>
<proteinExistence type="inferred from homology"/>
<evidence type="ECO:0000256" key="4">
    <source>
        <dbReference type="ARBA" id="ARBA00022679"/>
    </source>
</evidence>
<dbReference type="NCBIfam" id="NF009079">
    <property type="entry name" value="PRK12414.1"/>
    <property type="match status" value="1"/>
</dbReference>
<name>A0A8J7F9H6_9GAMM</name>
<dbReference type="AlphaFoldDB" id="A0A8J7F9H6"/>
<keyword evidence="5" id="KW-0663">Pyridoxal phosphate</keyword>
<dbReference type="FunFam" id="3.40.640.10:FF:000033">
    <property type="entry name" value="Aspartate aminotransferase"/>
    <property type="match status" value="1"/>
</dbReference>
<evidence type="ECO:0000313" key="8">
    <source>
        <dbReference type="Proteomes" id="UP000640333"/>
    </source>
</evidence>
<evidence type="ECO:0000256" key="3">
    <source>
        <dbReference type="ARBA" id="ARBA00022576"/>
    </source>
</evidence>
<protein>
    <submittedName>
        <fullName evidence="7">Pyridoxal phosphate-dependent aminotransferase</fullName>
    </submittedName>
</protein>
<keyword evidence="4" id="KW-0808">Transferase</keyword>
<keyword evidence="3 7" id="KW-0032">Aminotransferase</keyword>
<sequence length="382" mass="42138">MHFPDSKLPQVGTTIFSVMSQLANDAGAINLSQGFPDFDGPEYLRKRVAHYIENGANQYAPMTGIPALRTAIADKVERIYGRVTCAESEVTVTSGATEALFAAIAAVVQAGDEVIVFDPAYDSYEPAIQLNGGKAIHLALNPPTFSIDWNALKAAINQRTRMIVINSPHNPTGAVLSADDLEQLAEIVRDTDILILSDEVYEHISFDGLPHQSVLRHPELSARSFVVSSFGKTYHTTGWKVGYCIAPAVLSTELCKVHQYLTFSTVTPVQLALADMMNEMPEHYEELPAFYQQKRDLFCQLMEGSRFSCVKTSGTYFQLMDYSAISDLPDTEFCRWLIEEAGVAAIPISVFSEAPMETRLVRFCFAKGDDTLRAAAEKLCKI</sequence>
<comment type="cofactor">
    <cofactor evidence="1">
        <name>pyridoxal 5'-phosphate</name>
        <dbReference type="ChEBI" id="CHEBI:597326"/>
    </cofactor>
</comment>
<dbReference type="GO" id="GO:0005737">
    <property type="term" value="C:cytoplasm"/>
    <property type="evidence" value="ECO:0007669"/>
    <property type="project" value="TreeGrafter"/>
</dbReference>
<dbReference type="Gene3D" id="3.40.640.10">
    <property type="entry name" value="Type I PLP-dependent aspartate aminotransferase-like (Major domain)"/>
    <property type="match status" value="1"/>
</dbReference>